<name>C4Y852_CLAL4</name>
<dbReference type="KEGG" id="clu:CLUG_04380"/>
<evidence type="ECO:0000313" key="2">
    <source>
        <dbReference type="Proteomes" id="UP000007703"/>
    </source>
</evidence>
<dbReference type="HOGENOM" id="CLU_1475022_0_0_1"/>
<dbReference type="AlphaFoldDB" id="C4Y852"/>
<dbReference type="VEuPathDB" id="FungiDB:CLUG_04380"/>
<protein>
    <submittedName>
        <fullName evidence="1">Uncharacterized protein</fullName>
    </submittedName>
</protein>
<reference evidence="1 2" key="1">
    <citation type="journal article" date="2009" name="Nature">
        <title>Evolution of pathogenicity and sexual reproduction in eight Candida genomes.</title>
        <authorList>
            <person name="Butler G."/>
            <person name="Rasmussen M.D."/>
            <person name="Lin M.F."/>
            <person name="Santos M.A."/>
            <person name="Sakthikumar S."/>
            <person name="Munro C.A."/>
            <person name="Rheinbay E."/>
            <person name="Grabherr M."/>
            <person name="Forche A."/>
            <person name="Reedy J.L."/>
            <person name="Agrafioti I."/>
            <person name="Arnaud M.B."/>
            <person name="Bates S."/>
            <person name="Brown A.J."/>
            <person name="Brunke S."/>
            <person name="Costanzo M.C."/>
            <person name="Fitzpatrick D.A."/>
            <person name="de Groot P.W."/>
            <person name="Harris D."/>
            <person name="Hoyer L.L."/>
            <person name="Hube B."/>
            <person name="Klis F.M."/>
            <person name="Kodira C."/>
            <person name="Lennard N."/>
            <person name="Logue M.E."/>
            <person name="Martin R."/>
            <person name="Neiman A.M."/>
            <person name="Nikolaou E."/>
            <person name="Quail M.A."/>
            <person name="Quinn J."/>
            <person name="Santos M.C."/>
            <person name="Schmitzberger F.F."/>
            <person name="Sherlock G."/>
            <person name="Shah P."/>
            <person name="Silverstein K.A."/>
            <person name="Skrzypek M.S."/>
            <person name="Soll D."/>
            <person name="Staggs R."/>
            <person name="Stansfield I."/>
            <person name="Stumpf M.P."/>
            <person name="Sudbery P.E."/>
            <person name="Srikantha T."/>
            <person name="Zeng Q."/>
            <person name="Berman J."/>
            <person name="Berriman M."/>
            <person name="Heitman J."/>
            <person name="Gow N.A."/>
            <person name="Lorenz M.C."/>
            <person name="Birren B.W."/>
            <person name="Kellis M."/>
            <person name="Cuomo C.A."/>
        </authorList>
    </citation>
    <scope>NUCLEOTIDE SEQUENCE [LARGE SCALE GENOMIC DNA]</scope>
    <source>
        <strain evidence="1 2">ATCC 42720</strain>
    </source>
</reference>
<dbReference type="EMBL" id="CH408080">
    <property type="protein sequence ID" value="EEQ40252.1"/>
    <property type="molecule type" value="Genomic_DNA"/>
</dbReference>
<evidence type="ECO:0000313" key="1">
    <source>
        <dbReference type="EMBL" id="EEQ40252.1"/>
    </source>
</evidence>
<organism evidence="1 2">
    <name type="scientific">Clavispora lusitaniae (strain ATCC 42720)</name>
    <name type="common">Yeast</name>
    <name type="synonym">Candida lusitaniae</name>
    <dbReference type="NCBI Taxonomy" id="306902"/>
    <lineage>
        <taxon>Eukaryota</taxon>
        <taxon>Fungi</taxon>
        <taxon>Dikarya</taxon>
        <taxon>Ascomycota</taxon>
        <taxon>Saccharomycotina</taxon>
        <taxon>Pichiomycetes</taxon>
        <taxon>Metschnikowiaceae</taxon>
        <taxon>Clavispora</taxon>
    </lineage>
</organism>
<sequence>MPKINPSTINKHCLYIWLKTLCRNHSKECSRSYGPRHRPASGSGRRGAVTVAPVAVWATQVNNGRVGRNQLWSFGRRPRSVRFSKRLFRCSGNILQRQFRRDVFFGSNRDSGFLRSRNLGRLSGFGCQSADSLGEVAVSLGLCSELKAADLWCRFVHCSAGTLPILCGSKNPVKPVVVVEVVV</sequence>
<proteinExistence type="predicted"/>
<gene>
    <name evidence="1" type="ORF">CLUG_04380</name>
</gene>
<dbReference type="InParanoid" id="C4Y852"/>
<accession>C4Y852</accession>
<dbReference type="Proteomes" id="UP000007703">
    <property type="component" value="Unassembled WGS sequence"/>
</dbReference>